<feature type="transmembrane region" description="Helical" evidence="1">
    <location>
        <begin position="120"/>
        <end position="144"/>
    </location>
</feature>
<name>A0ABM6TBK2_9CAUL</name>
<gene>
    <name evidence="2" type="ORF">B7G68_00595</name>
</gene>
<reference evidence="2 3" key="1">
    <citation type="journal article" date="2015" name="Biotechnol. Bioeng.">
        <title>Genome sequence and phenotypic characterization of Caulobacter segnis.</title>
        <authorList>
            <person name="Patel S."/>
            <person name="Fletcher B."/>
            <person name="Scott D.C."/>
            <person name="Ely B."/>
        </authorList>
    </citation>
    <scope>NUCLEOTIDE SEQUENCE [LARGE SCALE GENOMIC DNA]</scope>
    <source>
        <strain evidence="2 3">TK0059</strain>
    </source>
</reference>
<protein>
    <submittedName>
        <fullName evidence="2">Uncharacterized protein</fullName>
    </submittedName>
</protein>
<evidence type="ECO:0000256" key="1">
    <source>
        <dbReference type="SAM" id="Phobius"/>
    </source>
</evidence>
<dbReference type="Proteomes" id="UP000240527">
    <property type="component" value="Chromosome"/>
</dbReference>
<proteinExistence type="predicted"/>
<accession>A0ABM6TBK2</accession>
<keyword evidence="1" id="KW-0472">Membrane</keyword>
<sequence>MDLHDNLRAEYVLIQGQYEAFDQRALSLKALATPLLGTGLAFGVKEHSVLIVLATAMIAICLWALEAIWKGFQYAYIDRISLLEAWFRGEVADLKPFQVFQAWSAAYRTRYGRLGATVRLMGAPFVALPYAVIVLGALLTIGYLTGGRG</sequence>
<evidence type="ECO:0000313" key="3">
    <source>
        <dbReference type="Proteomes" id="UP000240527"/>
    </source>
</evidence>
<dbReference type="RefSeq" id="WP_013077317.1">
    <property type="nucleotide sequence ID" value="NZ_CP027850.1"/>
</dbReference>
<evidence type="ECO:0000313" key="2">
    <source>
        <dbReference type="EMBL" id="AVQ00495.1"/>
    </source>
</evidence>
<organism evidence="2 3">
    <name type="scientific">Caulobacter segnis</name>
    <dbReference type="NCBI Taxonomy" id="88688"/>
    <lineage>
        <taxon>Bacteria</taxon>
        <taxon>Pseudomonadati</taxon>
        <taxon>Pseudomonadota</taxon>
        <taxon>Alphaproteobacteria</taxon>
        <taxon>Caulobacterales</taxon>
        <taxon>Caulobacteraceae</taxon>
        <taxon>Caulobacter</taxon>
    </lineage>
</organism>
<keyword evidence="1" id="KW-1133">Transmembrane helix</keyword>
<dbReference type="EMBL" id="CP027850">
    <property type="protein sequence ID" value="AVQ00495.1"/>
    <property type="molecule type" value="Genomic_DNA"/>
</dbReference>
<keyword evidence="3" id="KW-1185">Reference proteome</keyword>
<keyword evidence="1" id="KW-0812">Transmembrane</keyword>
<feature type="transmembrane region" description="Helical" evidence="1">
    <location>
        <begin position="49"/>
        <end position="69"/>
    </location>
</feature>